<evidence type="ECO:0000259" key="2">
    <source>
        <dbReference type="Pfam" id="PF00149"/>
    </source>
</evidence>
<feature type="compositionally biased region" description="Polar residues" evidence="1">
    <location>
        <begin position="172"/>
        <end position="182"/>
    </location>
</feature>
<dbReference type="InterPro" id="IPR051158">
    <property type="entry name" value="Metallophosphoesterase_sf"/>
</dbReference>
<dbReference type="SUPFAM" id="SSF56300">
    <property type="entry name" value="Metallo-dependent phosphatases"/>
    <property type="match status" value="1"/>
</dbReference>
<protein>
    <recommendedName>
        <fullName evidence="2">Calcineurin-like phosphoesterase domain-containing protein</fullName>
    </recommendedName>
</protein>
<dbReference type="PANTHER" id="PTHR31302:SF20">
    <property type="entry name" value="CONSERVED PROTEIN"/>
    <property type="match status" value="1"/>
</dbReference>
<name>A0A2T0YGE4_9MICC</name>
<dbReference type="GO" id="GO:0009245">
    <property type="term" value="P:lipid A biosynthetic process"/>
    <property type="evidence" value="ECO:0007669"/>
    <property type="project" value="TreeGrafter"/>
</dbReference>
<feature type="region of interest" description="Disordered" evidence="1">
    <location>
        <begin position="165"/>
        <end position="184"/>
    </location>
</feature>
<dbReference type="GO" id="GO:0016020">
    <property type="term" value="C:membrane"/>
    <property type="evidence" value="ECO:0007669"/>
    <property type="project" value="GOC"/>
</dbReference>
<dbReference type="Pfam" id="PF00149">
    <property type="entry name" value="Metallophos"/>
    <property type="match status" value="1"/>
</dbReference>
<feature type="domain" description="Calcineurin-like phosphoesterase" evidence="2">
    <location>
        <begin position="24"/>
        <end position="221"/>
    </location>
</feature>
<organism evidence="3 4">
    <name type="scientific">Nesterenkonia sandarakina</name>
    <dbReference type="NCBI Taxonomy" id="272918"/>
    <lineage>
        <taxon>Bacteria</taxon>
        <taxon>Bacillati</taxon>
        <taxon>Actinomycetota</taxon>
        <taxon>Actinomycetes</taxon>
        <taxon>Micrococcales</taxon>
        <taxon>Micrococcaceae</taxon>
        <taxon>Nesterenkonia</taxon>
    </lineage>
</organism>
<sequence length="311" mass="33187">MVGLGVNDFRIRHVAVPLRVGAGLRILHISDIHYVPGQRKKFAWLQSLAELKPDLVINTGDNLSHPDAVGEVLEALEPLRQFPGVFVGGSNDYFAPTWRNPLRYFRGPSKLDAEPESLDWQRLFSGFESSGWKNLNNRTASLTVAGQQLSFSGMDDPHIGRDDFQGWPASGGTEQTPGSAQAHSAEAEPLRIGVAHAPVSAALDTLAGNGAELILAGHTHGGQVCLPGGRALVTNCDLPRSQAKGLSSVQVPSQQLPGGQGPGREVPGRRAEPAREVPLHVSAGIGTSRTAPVRLFCPPEATLIEVQHKTT</sequence>
<accession>A0A2T0YGE4</accession>
<dbReference type="GO" id="GO:0008758">
    <property type="term" value="F:UDP-2,3-diacylglucosamine hydrolase activity"/>
    <property type="evidence" value="ECO:0007669"/>
    <property type="project" value="TreeGrafter"/>
</dbReference>
<keyword evidence="4" id="KW-1185">Reference proteome</keyword>
<evidence type="ECO:0000256" key="1">
    <source>
        <dbReference type="SAM" id="MobiDB-lite"/>
    </source>
</evidence>
<feature type="region of interest" description="Disordered" evidence="1">
    <location>
        <begin position="246"/>
        <end position="271"/>
    </location>
</feature>
<comment type="caution">
    <text evidence="3">The sequence shown here is derived from an EMBL/GenBank/DDBJ whole genome shotgun (WGS) entry which is preliminary data.</text>
</comment>
<dbReference type="InterPro" id="IPR004843">
    <property type="entry name" value="Calcineurin-like_PHP"/>
</dbReference>
<dbReference type="Proteomes" id="UP000238217">
    <property type="component" value="Unassembled WGS sequence"/>
</dbReference>
<dbReference type="PANTHER" id="PTHR31302">
    <property type="entry name" value="TRANSMEMBRANE PROTEIN WITH METALLOPHOSPHOESTERASE DOMAIN-RELATED"/>
    <property type="match status" value="1"/>
</dbReference>
<gene>
    <name evidence="3" type="ORF">BCL67_11352</name>
</gene>
<dbReference type="AlphaFoldDB" id="A0A2T0YGE4"/>
<dbReference type="InterPro" id="IPR029052">
    <property type="entry name" value="Metallo-depent_PP-like"/>
</dbReference>
<proteinExistence type="predicted"/>
<evidence type="ECO:0000313" key="4">
    <source>
        <dbReference type="Proteomes" id="UP000238217"/>
    </source>
</evidence>
<evidence type="ECO:0000313" key="3">
    <source>
        <dbReference type="EMBL" id="PRZ14050.1"/>
    </source>
</evidence>
<reference evidence="3 4" key="1">
    <citation type="submission" date="2018-03" db="EMBL/GenBank/DDBJ databases">
        <title>Comparative analysis of microorganisms from saline springs in Andes Mountain Range, Colombia.</title>
        <authorList>
            <person name="Rubin E."/>
        </authorList>
    </citation>
    <scope>NUCLEOTIDE SEQUENCE [LARGE SCALE GENOMIC DNA]</scope>
    <source>
        <strain evidence="3 4">CG 35</strain>
    </source>
</reference>
<dbReference type="Gene3D" id="3.60.21.10">
    <property type="match status" value="1"/>
</dbReference>
<dbReference type="EMBL" id="PVTY01000013">
    <property type="protein sequence ID" value="PRZ14050.1"/>
    <property type="molecule type" value="Genomic_DNA"/>
</dbReference>